<dbReference type="InterPro" id="IPR000845">
    <property type="entry name" value="Nucleoside_phosphorylase_d"/>
</dbReference>
<evidence type="ECO:0000256" key="1">
    <source>
        <dbReference type="SAM" id="MobiDB-lite"/>
    </source>
</evidence>
<accession>A0AAD9QU04</accession>
<evidence type="ECO:0000256" key="2">
    <source>
        <dbReference type="SAM" id="Phobius"/>
    </source>
</evidence>
<organism evidence="4 5">
    <name type="scientific">Acropora cervicornis</name>
    <name type="common">Staghorn coral</name>
    <dbReference type="NCBI Taxonomy" id="6130"/>
    <lineage>
        <taxon>Eukaryota</taxon>
        <taxon>Metazoa</taxon>
        <taxon>Cnidaria</taxon>
        <taxon>Anthozoa</taxon>
        <taxon>Hexacorallia</taxon>
        <taxon>Scleractinia</taxon>
        <taxon>Astrocoeniina</taxon>
        <taxon>Acroporidae</taxon>
        <taxon>Acropora</taxon>
    </lineage>
</organism>
<dbReference type="GO" id="GO:0008930">
    <property type="term" value="F:methylthioadenosine nucleosidase activity"/>
    <property type="evidence" value="ECO:0007669"/>
    <property type="project" value="TreeGrafter"/>
</dbReference>
<evidence type="ECO:0000313" key="4">
    <source>
        <dbReference type="EMBL" id="KAK2567448.1"/>
    </source>
</evidence>
<reference evidence="4" key="2">
    <citation type="journal article" date="2023" name="Science">
        <title>Genomic signatures of disease resistance in endangered staghorn corals.</title>
        <authorList>
            <person name="Vollmer S.V."/>
            <person name="Selwyn J.D."/>
            <person name="Despard B.A."/>
            <person name="Roesel C.L."/>
        </authorList>
    </citation>
    <scope>NUCLEOTIDE SEQUENCE</scope>
    <source>
        <strain evidence="4">K2</strain>
    </source>
</reference>
<reference evidence="4" key="1">
    <citation type="journal article" date="2023" name="G3 (Bethesda)">
        <title>Whole genome assembly and annotation of the endangered Caribbean coral Acropora cervicornis.</title>
        <authorList>
            <person name="Selwyn J.D."/>
            <person name="Vollmer S.V."/>
        </authorList>
    </citation>
    <scope>NUCLEOTIDE SEQUENCE</scope>
    <source>
        <strain evidence="4">K2</strain>
    </source>
</reference>
<dbReference type="GO" id="GO:0008782">
    <property type="term" value="F:adenosylhomocysteine nucleosidase activity"/>
    <property type="evidence" value="ECO:0007669"/>
    <property type="project" value="TreeGrafter"/>
</dbReference>
<dbReference type="SUPFAM" id="SSF53167">
    <property type="entry name" value="Purine and uridine phosphorylases"/>
    <property type="match status" value="1"/>
</dbReference>
<dbReference type="PANTHER" id="PTHR46832">
    <property type="entry name" value="5'-METHYLTHIOADENOSINE/S-ADENOSYLHOMOCYSTEINE NUCLEOSIDASE"/>
    <property type="match status" value="1"/>
</dbReference>
<dbReference type="AlphaFoldDB" id="A0AAD9QU04"/>
<gene>
    <name evidence="4" type="ORF">P5673_008265</name>
</gene>
<evidence type="ECO:0000313" key="5">
    <source>
        <dbReference type="Proteomes" id="UP001249851"/>
    </source>
</evidence>
<keyword evidence="2" id="KW-1133">Transmembrane helix</keyword>
<sequence length="489" mass="54042">MCSIGHALDCNLPRVIMDSSTSVCKMSEEEDFEQNLSLNYGNPPELSITIPELSDLSQMEAPWESVKIPTDVLLVTAKDCEFLSCYAFLRNGCRSYNRGLGIVYFGDMGDVKDKVNVSLLRCSEGAAGPGAALSKVKTAIPILQPKALFCVGFCGGLSYEKVKLGDVVISAKLTTYAHKKVMNDREQHRGIITPVSRDFADLIRHAADGWKAPLANPEENSKIEVHRDAEILSGPELVNSEWRREELLERYREAIAIEMEGEGVFAAAHDLKMEWVVIKGISDYADGSKSKTQAWRPFASVMAASVVDNILKVPGLLKDWQHYKGVFNHKQEGVSKLGVLLIVSAIVVLLLAIALGYSFSLTNLKQNKPTDEFHKDEAKVDSSADPAIPLHKDEAKGSRTPNEDPLTTLLTSITGGSPGQVNFKGRTIAYRAHGRVHSFDEPWVYDVTAWDIESRIKVKVKHYKESEEAIQDAVKEVIKKLEAQGILQD</sequence>
<feature type="domain" description="Nucleoside phosphorylase" evidence="3">
    <location>
        <begin position="115"/>
        <end position="292"/>
    </location>
</feature>
<name>A0AAD9QU04_ACRCE</name>
<proteinExistence type="predicted"/>
<dbReference type="GO" id="GO:0009116">
    <property type="term" value="P:nucleoside metabolic process"/>
    <property type="evidence" value="ECO:0007669"/>
    <property type="project" value="InterPro"/>
</dbReference>
<feature type="transmembrane region" description="Helical" evidence="2">
    <location>
        <begin position="337"/>
        <end position="359"/>
    </location>
</feature>
<dbReference type="PANTHER" id="PTHR46832:SF1">
    <property type="entry name" value="5'-METHYLTHIOADENOSINE_S-ADENOSYLHOMOCYSTEINE NUCLEOSIDASE"/>
    <property type="match status" value="1"/>
</dbReference>
<keyword evidence="5" id="KW-1185">Reference proteome</keyword>
<protein>
    <submittedName>
        <fullName evidence="4">5'-methylthioadenosine/S-adenosylhomocysteine nucleosidase</fullName>
    </submittedName>
</protein>
<feature type="region of interest" description="Disordered" evidence="1">
    <location>
        <begin position="372"/>
        <end position="404"/>
    </location>
</feature>
<dbReference type="EMBL" id="JARQWQ010000014">
    <property type="protein sequence ID" value="KAK2567448.1"/>
    <property type="molecule type" value="Genomic_DNA"/>
</dbReference>
<dbReference type="GO" id="GO:0019284">
    <property type="term" value="P:L-methionine salvage from S-adenosylmethionine"/>
    <property type="evidence" value="ECO:0007669"/>
    <property type="project" value="TreeGrafter"/>
</dbReference>
<dbReference type="InterPro" id="IPR035994">
    <property type="entry name" value="Nucleoside_phosphorylase_sf"/>
</dbReference>
<comment type="caution">
    <text evidence="4">The sequence shown here is derived from an EMBL/GenBank/DDBJ whole genome shotgun (WGS) entry which is preliminary data.</text>
</comment>
<dbReference type="Pfam" id="PF01048">
    <property type="entry name" value="PNP_UDP_1"/>
    <property type="match status" value="1"/>
</dbReference>
<dbReference type="Gene3D" id="3.40.50.1580">
    <property type="entry name" value="Nucleoside phosphorylase domain"/>
    <property type="match status" value="1"/>
</dbReference>
<feature type="compositionally biased region" description="Basic and acidic residues" evidence="1">
    <location>
        <begin position="372"/>
        <end position="382"/>
    </location>
</feature>
<keyword evidence="2" id="KW-0812">Transmembrane</keyword>
<evidence type="ECO:0000259" key="3">
    <source>
        <dbReference type="Pfam" id="PF01048"/>
    </source>
</evidence>
<keyword evidence="2" id="KW-0472">Membrane</keyword>
<dbReference type="GO" id="GO:0005829">
    <property type="term" value="C:cytosol"/>
    <property type="evidence" value="ECO:0007669"/>
    <property type="project" value="TreeGrafter"/>
</dbReference>
<dbReference type="Proteomes" id="UP001249851">
    <property type="component" value="Unassembled WGS sequence"/>
</dbReference>